<keyword evidence="5 6" id="KW-0732">Signal</keyword>
<organism evidence="7 8">
    <name type="scientific">Dorcoceras hygrometricum</name>
    <dbReference type="NCBI Taxonomy" id="472368"/>
    <lineage>
        <taxon>Eukaryota</taxon>
        <taxon>Viridiplantae</taxon>
        <taxon>Streptophyta</taxon>
        <taxon>Embryophyta</taxon>
        <taxon>Tracheophyta</taxon>
        <taxon>Spermatophyta</taxon>
        <taxon>Magnoliopsida</taxon>
        <taxon>eudicotyledons</taxon>
        <taxon>Gunneridae</taxon>
        <taxon>Pentapetalae</taxon>
        <taxon>asterids</taxon>
        <taxon>lamiids</taxon>
        <taxon>Lamiales</taxon>
        <taxon>Gesneriaceae</taxon>
        <taxon>Didymocarpoideae</taxon>
        <taxon>Trichosporeae</taxon>
        <taxon>Loxocarpinae</taxon>
        <taxon>Dorcoceras</taxon>
    </lineage>
</organism>
<comment type="similarity">
    <text evidence="2 6">Belongs to the plant self-incompatibility (S1) protein family.</text>
</comment>
<dbReference type="GO" id="GO:0005576">
    <property type="term" value="C:extracellular region"/>
    <property type="evidence" value="ECO:0007669"/>
    <property type="project" value="UniProtKB-SubCell"/>
</dbReference>
<reference evidence="7 8" key="1">
    <citation type="journal article" date="2015" name="Proc. Natl. Acad. Sci. U.S.A.">
        <title>The resurrection genome of Boea hygrometrica: A blueprint for survival of dehydration.</title>
        <authorList>
            <person name="Xiao L."/>
            <person name="Yang G."/>
            <person name="Zhang L."/>
            <person name="Yang X."/>
            <person name="Zhao S."/>
            <person name="Ji Z."/>
            <person name="Zhou Q."/>
            <person name="Hu M."/>
            <person name="Wang Y."/>
            <person name="Chen M."/>
            <person name="Xu Y."/>
            <person name="Jin H."/>
            <person name="Xiao X."/>
            <person name="Hu G."/>
            <person name="Bao F."/>
            <person name="Hu Y."/>
            <person name="Wan P."/>
            <person name="Li L."/>
            <person name="Deng X."/>
            <person name="Kuang T."/>
            <person name="Xiang C."/>
            <person name="Zhu J.K."/>
            <person name="Oliver M.J."/>
            <person name="He Y."/>
        </authorList>
    </citation>
    <scope>NUCLEOTIDE SEQUENCE [LARGE SCALE GENOMIC DNA]</scope>
    <source>
        <strain evidence="8">cv. XS01</strain>
    </source>
</reference>
<keyword evidence="4 6" id="KW-0964">Secreted</keyword>
<feature type="signal peptide" evidence="6">
    <location>
        <begin position="1"/>
        <end position="19"/>
    </location>
</feature>
<evidence type="ECO:0000256" key="5">
    <source>
        <dbReference type="ARBA" id="ARBA00022729"/>
    </source>
</evidence>
<evidence type="ECO:0000256" key="6">
    <source>
        <dbReference type="RuleBase" id="RU367044"/>
    </source>
</evidence>
<dbReference type="PANTHER" id="PTHR31232">
    <property type="match status" value="1"/>
</dbReference>
<keyword evidence="3 6" id="KW-0713">Self-incompatibility</keyword>
<dbReference type="InterPro" id="IPR010264">
    <property type="entry name" value="Self-incomp_S1"/>
</dbReference>
<evidence type="ECO:0000256" key="2">
    <source>
        <dbReference type="ARBA" id="ARBA00005581"/>
    </source>
</evidence>
<dbReference type="Pfam" id="PF05938">
    <property type="entry name" value="Self-incomp_S1"/>
    <property type="match status" value="1"/>
</dbReference>
<sequence>MTKILVALFLISNIFKGSAYIENNRCFLSHTFHIYVINELPPNSSLLVHCASGNDDLGYHTLSPTQVFTWKFCENIFKTTLFFCHLWWGDKQNSFDAFESNYHWFRYHKFSWYARADGIYSDTDYSDDVIKRYDWANK</sequence>
<protein>
    <recommendedName>
        <fullName evidence="6">S-protein homolog</fullName>
    </recommendedName>
</protein>
<evidence type="ECO:0000256" key="4">
    <source>
        <dbReference type="ARBA" id="ARBA00022525"/>
    </source>
</evidence>
<evidence type="ECO:0000313" key="7">
    <source>
        <dbReference type="EMBL" id="KZV29411.1"/>
    </source>
</evidence>
<dbReference type="PANTHER" id="PTHR31232:SF61">
    <property type="entry name" value="S-PROTEIN HOMOLOG"/>
    <property type="match status" value="1"/>
</dbReference>
<dbReference type="OrthoDB" id="876876at2759"/>
<proteinExistence type="inferred from homology"/>
<dbReference type="GO" id="GO:0060320">
    <property type="term" value="P:rejection of self pollen"/>
    <property type="evidence" value="ECO:0007669"/>
    <property type="project" value="UniProtKB-KW"/>
</dbReference>
<dbReference type="AlphaFoldDB" id="A0A2Z7B4Y1"/>
<evidence type="ECO:0000313" key="8">
    <source>
        <dbReference type="Proteomes" id="UP000250235"/>
    </source>
</evidence>
<evidence type="ECO:0000256" key="1">
    <source>
        <dbReference type="ARBA" id="ARBA00004613"/>
    </source>
</evidence>
<comment type="subcellular location">
    <subcellularLocation>
        <location evidence="1 6">Secreted</location>
    </subcellularLocation>
</comment>
<name>A0A2Z7B4Y1_9LAMI</name>
<dbReference type="EMBL" id="KV009378">
    <property type="protein sequence ID" value="KZV29411.1"/>
    <property type="molecule type" value="Genomic_DNA"/>
</dbReference>
<dbReference type="Proteomes" id="UP000250235">
    <property type="component" value="Unassembled WGS sequence"/>
</dbReference>
<keyword evidence="8" id="KW-1185">Reference proteome</keyword>
<accession>A0A2Z7B4Y1</accession>
<evidence type="ECO:0000256" key="3">
    <source>
        <dbReference type="ARBA" id="ARBA00022471"/>
    </source>
</evidence>
<feature type="chain" id="PRO_5025074206" description="S-protein homolog" evidence="6">
    <location>
        <begin position="20"/>
        <end position="138"/>
    </location>
</feature>
<gene>
    <name evidence="7" type="ORF">F511_18529</name>
</gene>